<name>A0A517MJJ9_9BACT</name>
<dbReference type="Proteomes" id="UP000320672">
    <property type="component" value="Chromosome"/>
</dbReference>
<organism evidence="1 2">
    <name type="scientific">Roseimaritima multifibrata</name>
    <dbReference type="NCBI Taxonomy" id="1930274"/>
    <lineage>
        <taxon>Bacteria</taxon>
        <taxon>Pseudomonadati</taxon>
        <taxon>Planctomycetota</taxon>
        <taxon>Planctomycetia</taxon>
        <taxon>Pirellulales</taxon>
        <taxon>Pirellulaceae</taxon>
        <taxon>Roseimaritima</taxon>
    </lineage>
</organism>
<sequence>MPLKVPLLPLLPSVCNSGWGAGMGVAERCKPVNEEGGKASFGQVAGRTICRLIPFEIFSFFGTPCRGWHDKIPKTFVVKAR</sequence>
<protein>
    <submittedName>
        <fullName evidence="1">Uncharacterized protein</fullName>
    </submittedName>
</protein>
<dbReference type="KEGG" id="rml:FF011L_38550"/>
<keyword evidence="2" id="KW-1185">Reference proteome</keyword>
<evidence type="ECO:0000313" key="2">
    <source>
        <dbReference type="Proteomes" id="UP000320672"/>
    </source>
</evidence>
<dbReference type="EMBL" id="CP036262">
    <property type="protein sequence ID" value="QDS95071.1"/>
    <property type="molecule type" value="Genomic_DNA"/>
</dbReference>
<gene>
    <name evidence="1" type="ORF">FF011L_38550</name>
</gene>
<proteinExistence type="predicted"/>
<accession>A0A517MJJ9</accession>
<dbReference type="AlphaFoldDB" id="A0A517MJJ9"/>
<evidence type="ECO:0000313" key="1">
    <source>
        <dbReference type="EMBL" id="QDS95071.1"/>
    </source>
</evidence>
<reference evidence="1 2" key="1">
    <citation type="submission" date="2019-02" db="EMBL/GenBank/DDBJ databases">
        <title>Deep-cultivation of Planctomycetes and their phenomic and genomic characterization uncovers novel biology.</title>
        <authorList>
            <person name="Wiegand S."/>
            <person name="Jogler M."/>
            <person name="Boedeker C."/>
            <person name="Pinto D."/>
            <person name="Vollmers J."/>
            <person name="Rivas-Marin E."/>
            <person name="Kohn T."/>
            <person name="Peeters S.H."/>
            <person name="Heuer A."/>
            <person name="Rast P."/>
            <person name="Oberbeckmann S."/>
            <person name="Bunk B."/>
            <person name="Jeske O."/>
            <person name="Meyerdierks A."/>
            <person name="Storesund J.E."/>
            <person name="Kallscheuer N."/>
            <person name="Luecker S."/>
            <person name="Lage O.M."/>
            <person name="Pohl T."/>
            <person name="Merkel B.J."/>
            <person name="Hornburger P."/>
            <person name="Mueller R.-W."/>
            <person name="Bruemmer F."/>
            <person name="Labrenz M."/>
            <person name="Spormann A.M."/>
            <person name="Op den Camp H."/>
            <person name="Overmann J."/>
            <person name="Amann R."/>
            <person name="Jetten M.S.M."/>
            <person name="Mascher T."/>
            <person name="Medema M.H."/>
            <person name="Devos D.P."/>
            <person name="Kaster A.-K."/>
            <person name="Ovreas L."/>
            <person name="Rohde M."/>
            <person name="Galperin M.Y."/>
            <person name="Jogler C."/>
        </authorList>
    </citation>
    <scope>NUCLEOTIDE SEQUENCE [LARGE SCALE GENOMIC DNA]</scope>
    <source>
        <strain evidence="1 2">FF011L</strain>
    </source>
</reference>